<feature type="coiled-coil region" evidence="1">
    <location>
        <begin position="87"/>
        <end position="114"/>
    </location>
</feature>
<dbReference type="InterPro" id="IPR014245">
    <property type="entry name" value="Spore_III_AF"/>
</dbReference>
<keyword evidence="3" id="KW-0472">Membrane</keyword>
<protein>
    <submittedName>
        <fullName evidence="4">Stage III sporulation protein AF</fullName>
    </submittedName>
</protein>
<dbReference type="EMBL" id="PIUK01000035">
    <property type="protein sequence ID" value="MBY6275681.1"/>
    <property type="molecule type" value="Genomic_DNA"/>
</dbReference>
<name>A0A953I8R3_SYMTR</name>
<accession>A0A953I8R3</accession>
<dbReference type="RefSeq" id="WP_273378596.1">
    <property type="nucleotide sequence ID" value="NZ_PIUK01000035.1"/>
</dbReference>
<feature type="region of interest" description="Disordered" evidence="2">
    <location>
        <begin position="162"/>
        <end position="183"/>
    </location>
</feature>
<dbReference type="NCBIfam" id="TIGR02896">
    <property type="entry name" value="spore_III_AF"/>
    <property type="match status" value="1"/>
</dbReference>
<dbReference type="AlphaFoldDB" id="A0A953I8R3"/>
<organism evidence="4 5">
    <name type="scientific">Symbiobacterium thermophilum</name>
    <dbReference type="NCBI Taxonomy" id="2734"/>
    <lineage>
        <taxon>Bacteria</taxon>
        <taxon>Bacillati</taxon>
        <taxon>Bacillota</taxon>
        <taxon>Clostridia</taxon>
        <taxon>Eubacteriales</taxon>
        <taxon>Symbiobacteriaceae</taxon>
        <taxon>Symbiobacterium</taxon>
    </lineage>
</organism>
<sequence length="216" mass="22915">MAALTEWVRGLVVLVVLASLLEMLLPMGGMKRFVRLAMGLVIMLGIVRPILGLLGGQVAVDPEPWLERTTSLPSVSEIARQAERFQARTQALLLEELQDRIRRAAEEAARSVEGVAEAAAAVELAGGPRLETVSLERVTVTVVLGSRFGQVRPVAPVRIGGEEQAAGGGAGTRARAPTPAETPLAETVRRQVAEQLGLTDASQVTVWIESVDAAGR</sequence>
<dbReference type="Proteomes" id="UP000732377">
    <property type="component" value="Unassembled WGS sequence"/>
</dbReference>
<keyword evidence="3" id="KW-1133">Transmembrane helix</keyword>
<evidence type="ECO:0000313" key="4">
    <source>
        <dbReference type="EMBL" id="MBY6275681.1"/>
    </source>
</evidence>
<feature type="transmembrane region" description="Helical" evidence="3">
    <location>
        <begin position="6"/>
        <end position="25"/>
    </location>
</feature>
<evidence type="ECO:0000256" key="2">
    <source>
        <dbReference type="SAM" id="MobiDB-lite"/>
    </source>
</evidence>
<proteinExistence type="predicted"/>
<evidence type="ECO:0000256" key="1">
    <source>
        <dbReference type="SAM" id="Coils"/>
    </source>
</evidence>
<reference evidence="4" key="1">
    <citation type="submission" date="2017-11" db="EMBL/GenBank/DDBJ databases">
        <title>Three new genomes from thermophilic consortium.</title>
        <authorList>
            <person name="Quaggio R."/>
            <person name="Amgarten D."/>
            <person name="Setubal J.C."/>
        </authorList>
    </citation>
    <scope>NUCLEOTIDE SEQUENCE</scope>
    <source>
        <strain evidence="4">ZCTH01-B2</strain>
    </source>
</reference>
<keyword evidence="3" id="KW-0812">Transmembrane</keyword>
<evidence type="ECO:0000256" key="3">
    <source>
        <dbReference type="SAM" id="Phobius"/>
    </source>
</evidence>
<dbReference type="Pfam" id="PF09581">
    <property type="entry name" value="Spore_III_AF"/>
    <property type="match status" value="1"/>
</dbReference>
<keyword evidence="1" id="KW-0175">Coiled coil</keyword>
<feature type="compositionally biased region" description="Low complexity" evidence="2">
    <location>
        <begin position="172"/>
        <end position="183"/>
    </location>
</feature>
<evidence type="ECO:0000313" key="5">
    <source>
        <dbReference type="Proteomes" id="UP000732377"/>
    </source>
</evidence>
<gene>
    <name evidence="4" type="primary">spoIIIAF</name>
    <name evidence="4" type="ORF">CWE10_05565</name>
</gene>
<comment type="caution">
    <text evidence="4">The sequence shown here is derived from an EMBL/GenBank/DDBJ whole genome shotgun (WGS) entry which is preliminary data.</text>
</comment>